<keyword evidence="3 6" id="KW-1133">Transmembrane helix</keyword>
<dbReference type="Proteomes" id="UP000199258">
    <property type="component" value="Unassembled WGS sequence"/>
</dbReference>
<keyword evidence="4 6" id="KW-0472">Membrane</keyword>
<proteinExistence type="predicted"/>
<comment type="subcellular location">
    <subcellularLocation>
        <location evidence="1">Membrane</location>
        <topology evidence="1">Single-pass membrane protein</topology>
    </subcellularLocation>
</comment>
<feature type="transmembrane region" description="Helical" evidence="6">
    <location>
        <begin position="23"/>
        <end position="42"/>
    </location>
</feature>
<evidence type="ECO:0000256" key="3">
    <source>
        <dbReference type="ARBA" id="ARBA00022989"/>
    </source>
</evidence>
<evidence type="ECO:0000256" key="4">
    <source>
        <dbReference type="ARBA" id="ARBA00023136"/>
    </source>
</evidence>
<dbReference type="Pfam" id="PF04228">
    <property type="entry name" value="Zn_peptidase"/>
    <property type="match status" value="1"/>
</dbReference>
<evidence type="ECO:0000256" key="1">
    <source>
        <dbReference type="ARBA" id="ARBA00004167"/>
    </source>
</evidence>
<dbReference type="STRING" id="335973.SAMN04488693_10233"/>
<sequence length="301" mass="31639">MSFNDNAQFDPSRVSDRRGRGRGVAIGGGLGGGLILLLSLFFGPGVVDQLGLDGGTGSDPGIEAGADPAINACQTGEDANARLDCRILGTAESLDSFWEPYLEPYGIQYTPPGVVLFTGQTNTGCGAASSAVGPFYCPADEQTYYDTAFFDDLVTRFGASAGPLAQEYVIAHEFGHHIQNLTGALGASQQDPRGAESGAVRVELQADCYAGMWAAHATTVADPESGVPFLREFTRADLQDALSAASAVGDDRIQESTTGQVNPEAWTHGSSEQRQAWFLRGLETGDIEACDTFAADDLDNP</sequence>
<evidence type="ECO:0000256" key="6">
    <source>
        <dbReference type="SAM" id="Phobius"/>
    </source>
</evidence>
<dbReference type="PANTHER" id="PTHR30168:SF0">
    <property type="entry name" value="INNER MEMBRANE PROTEIN"/>
    <property type="match status" value="1"/>
</dbReference>
<evidence type="ECO:0000256" key="2">
    <source>
        <dbReference type="ARBA" id="ARBA00022692"/>
    </source>
</evidence>
<feature type="region of interest" description="Disordered" evidence="5">
    <location>
        <begin position="1"/>
        <end position="20"/>
    </location>
</feature>
<keyword evidence="8" id="KW-1185">Reference proteome</keyword>
<dbReference type="EMBL" id="FNDT01000002">
    <property type="protein sequence ID" value="SDH66799.1"/>
    <property type="molecule type" value="Genomic_DNA"/>
</dbReference>
<dbReference type="AlphaFoldDB" id="A0A1G8EAS6"/>
<dbReference type="GO" id="GO:0016020">
    <property type="term" value="C:membrane"/>
    <property type="evidence" value="ECO:0007669"/>
    <property type="project" value="UniProtKB-SubCell"/>
</dbReference>
<reference evidence="7 8" key="1">
    <citation type="submission" date="2016-10" db="EMBL/GenBank/DDBJ databases">
        <authorList>
            <person name="de Groot N.N."/>
        </authorList>
    </citation>
    <scope>NUCLEOTIDE SEQUENCE [LARGE SCALE GENOMIC DNA]</scope>
    <source>
        <strain evidence="7 8">NP_1H</strain>
    </source>
</reference>
<dbReference type="SUPFAM" id="SSF55486">
    <property type="entry name" value="Metalloproteases ('zincins'), catalytic domain"/>
    <property type="match status" value="1"/>
</dbReference>
<dbReference type="RefSeq" id="WP_026543721.1">
    <property type="nucleotide sequence ID" value="NZ_FNDT01000002.1"/>
</dbReference>
<evidence type="ECO:0000313" key="8">
    <source>
        <dbReference type="Proteomes" id="UP000199258"/>
    </source>
</evidence>
<evidence type="ECO:0000256" key="5">
    <source>
        <dbReference type="SAM" id="MobiDB-lite"/>
    </source>
</evidence>
<accession>A0A1G8EAS6</accession>
<evidence type="ECO:0000313" key="7">
    <source>
        <dbReference type="EMBL" id="SDH66799.1"/>
    </source>
</evidence>
<dbReference type="InterPro" id="IPR007343">
    <property type="entry name" value="Uncharacterised_pept_Zn_put"/>
</dbReference>
<protein>
    <recommendedName>
        <fullName evidence="9">Neutral zinc metallopeptidase</fullName>
    </recommendedName>
</protein>
<dbReference type="OrthoDB" id="9774900at2"/>
<name>A0A1G8EAS6_9MICC</name>
<feature type="region of interest" description="Disordered" evidence="5">
    <location>
        <begin position="249"/>
        <end position="272"/>
    </location>
</feature>
<evidence type="ECO:0008006" key="9">
    <source>
        <dbReference type="Google" id="ProtNLM"/>
    </source>
</evidence>
<keyword evidence="2 6" id="KW-0812">Transmembrane</keyword>
<gene>
    <name evidence="7" type="ORF">SAMN04488693_10233</name>
</gene>
<dbReference type="PANTHER" id="PTHR30168">
    <property type="entry name" value="PUTATIVE MEMBRANE PROTEIN YPFJ"/>
    <property type="match status" value="1"/>
</dbReference>
<organism evidence="7 8">
    <name type="scientific">Arthrobacter subterraneus</name>
    <dbReference type="NCBI Taxonomy" id="335973"/>
    <lineage>
        <taxon>Bacteria</taxon>
        <taxon>Bacillati</taxon>
        <taxon>Actinomycetota</taxon>
        <taxon>Actinomycetes</taxon>
        <taxon>Micrococcales</taxon>
        <taxon>Micrococcaceae</taxon>
        <taxon>Arthrobacter</taxon>
    </lineage>
</organism>